<proteinExistence type="predicted"/>
<organism evidence="1 2">
    <name type="scientific">Dreissena polymorpha</name>
    <name type="common">Zebra mussel</name>
    <name type="synonym">Mytilus polymorpha</name>
    <dbReference type="NCBI Taxonomy" id="45954"/>
    <lineage>
        <taxon>Eukaryota</taxon>
        <taxon>Metazoa</taxon>
        <taxon>Spiralia</taxon>
        <taxon>Lophotrochozoa</taxon>
        <taxon>Mollusca</taxon>
        <taxon>Bivalvia</taxon>
        <taxon>Autobranchia</taxon>
        <taxon>Heteroconchia</taxon>
        <taxon>Euheterodonta</taxon>
        <taxon>Imparidentia</taxon>
        <taxon>Neoheterodontei</taxon>
        <taxon>Myida</taxon>
        <taxon>Dreissenoidea</taxon>
        <taxon>Dreissenidae</taxon>
        <taxon>Dreissena</taxon>
    </lineage>
</organism>
<keyword evidence="2" id="KW-1185">Reference proteome</keyword>
<name>A0A9D4J102_DREPO</name>
<sequence>MMQPYQIHHSKCRTDYLKIPSSRQKQDCGIICQTTLFRLPALKLSMKGRYKNKP</sequence>
<gene>
    <name evidence="1" type="ORF">DPMN_145390</name>
</gene>
<dbReference type="Proteomes" id="UP000828390">
    <property type="component" value="Unassembled WGS sequence"/>
</dbReference>
<accession>A0A9D4J102</accession>
<evidence type="ECO:0000313" key="1">
    <source>
        <dbReference type="EMBL" id="KAH3791899.1"/>
    </source>
</evidence>
<dbReference type="EMBL" id="JAIWYP010000007">
    <property type="protein sequence ID" value="KAH3791899.1"/>
    <property type="molecule type" value="Genomic_DNA"/>
</dbReference>
<reference evidence="1" key="2">
    <citation type="submission" date="2020-11" db="EMBL/GenBank/DDBJ databases">
        <authorList>
            <person name="McCartney M.A."/>
            <person name="Auch B."/>
            <person name="Kono T."/>
            <person name="Mallez S."/>
            <person name="Becker A."/>
            <person name="Gohl D.M."/>
            <person name="Silverstein K.A.T."/>
            <person name="Koren S."/>
            <person name="Bechman K.B."/>
            <person name="Herman A."/>
            <person name="Abrahante J.E."/>
            <person name="Garbe J."/>
        </authorList>
    </citation>
    <scope>NUCLEOTIDE SEQUENCE</scope>
    <source>
        <strain evidence="1">Duluth1</strain>
        <tissue evidence="1">Whole animal</tissue>
    </source>
</reference>
<reference evidence="1" key="1">
    <citation type="journal article" date="2019" name="bioRxiv">
        <title>The Genome of the Zebra Mussel, Dreissena polymorpha: A Resource for Invasive Species Research.</title>
        <authorList>
            <person name="McCartney M.A."/>
            <person name="Auch B."/>
            <person name="Kono T."/>
            <person name="Mallez S."/>
            <person name="Zhang Y."/>
            <person name="Obille A."/>
            <person name="Becker A."/>
            <person name="Abrahante J.E."/>
            <person name="Garbe J."/>
            <person name="Badalamenti J.P."/>
            <person name="Herman A."/>
            <person name="Mangelson H."/>
            <person name="Liachko I."/>
            <person name="Sullivan S."/>
            <person name="Sone E.D."/>
            <person name="Koren S."/>
            <person name="Silverstein K.A.T."/>
            <person name="Beckman K.B."/>
            <person name="Gohl D.M."/>
        </authorList>
    </citation>
    <scope>NUCLEOTIDE SEQUENCE</scope>
    <source>
        <strain evidence="1">Duluth1</strain>
        <tissue evidence="1">Whole animal</tissue>
    </source>
</reference>
<dbReference type="AlphaFoldDB" id="A0A9D4J102"/>
<protein>
    <submittedName>
        <fullName evidence="1">Uncharacterized protein</fullName>
    </submittedName>
</protein>
<comment type="caution">
    <text evidence="1">The sequence shown here is derived from an EMBL/GenBank/DDBJ whole genome shotgun (WGS) entry which is preliminary data.</text>
</comment>
<evidence type="ECO:0000313" key="2">
    <source>
        <dbReference type="Proteomes" id="UP000828390"/>
    </source>
</evidence>